<name>A0A9W8MUS0_9AGAR</name>
<protein>
    <submittedName>
        <fullName evidence="2">Uncharacterized protein</fullName>
    </submittedName>
</protein>
<evidence type="ECO:0000313" key="3">
    <source>
        <dbReference type="Proteomes" id="UP001148786"/>
    </source>
</evidence>
<comment type="caution">
    <text evidence="2">The sequence shown here is derived from an EMBL/GenBank/DDBJ whole genome shotgun (WGS) entry which is preliminary data.</text>
</comment>
<dbReference type="AlphaFoldDB" id="A0A9W8MUS0"/>
<feature type="region of interest" description="Disordered" evidence="1">
    <location>
        <begin position="1"/>
        <end position="53"/>
    </location>
</feature>
<evidence type="ECO:0000256" key="1">
    <source>
        <dbReference type="SAM" id="MobiDB-lite"/>
    </source>
</evidence>
<keyword evidence="3" id="KW-1185">Reference proteome</keyword>
<evidence type="ECO:0000313" key="2">
    <source>
        <dbReference type="EMBL" id="KAJ3504806.1"/>
    </source>
</evidence>
<reference evidence="2" key="1">
    <citation type="submission" date="2022-07" db="EMBL/GenBank/DDBJ databases">
        <title>Genome Sequence of Agrocybe chaxingu.</title>
        <authorList>
            <person name="Buettner E."/>
        </authorList>
    </citation>
    <scope>NUCLEOTIDE SEQUENCE</scope>
    <source>
        <strain evidence="2">MP-N11</strain>
    </source>
</reference>
<organism evidence="2 3">
    <name type="scientific">Agrocybe chaxingu</name>
    <dbReference type="NCBI Taxonomy" id="84603"/>
    <lineage>
        <taxon>Eukaryota</taxon>
        <taxon>Fungi</taxon>
        <taxon>Dikarya</taxon>
        <taxon>Basidiomycota</taxon>
        <taxon>Agaricomycotina</taxon>
        <taxon>Agaricomycetes</taxon>
        <taxon>Agaricomycetidae</taxon>
        <taxon>Agaricales</taxon>
        <taxon>Agaricineae</taxon>
        <taxon>Strophariaceae</taxon>
        <taxon>Agrocybe</taxon>
    </lineage>
</organism>
<feature type="compositionally biased region" description="Basic and acidic residues" evidence="1">
    <location>
        <begin position="42"/>
        <end position="53"/>
    </location>
</feature>
<gene>
    <name evidence="2" type="ORF">NLJ89_g7742</name>
</gene>
<accession>A0A9W8MUS0</accession>
<proteinExistence type="predicted"/>
<sequence length="80" mass="9140">MEAREPIIGKIFGQRKRRPGSGPFGGRFNDARRRIISGGPKPQEEETRELTEEPEVLQRRIDDFEALLARYAESEAAQLD</sequence>
<dbReference type="Proteomes" id="UP001148786">
    <property type="component" value="Unassembled WGS sequence"/>
</dbReference>
<dbReference type="EMBL" id="JANKHO010000959">
    <property type="protein sequence ID" value="KAJ3504806.1"/>
    <property type="molecule type" value="Genomic_DNA"/>
</dbReference>